<organism evidence="4 5">
    <name type="scientific">Clostridium innocuum</name>
    <dbReference type="NCBI Taxonomy" id="1522"/>
    <lineage>
        <taxon>Bacteria</taxon>
        <taxon>Bacillati</taxon>
        <taxon>Bacillota</taxon>
        <taxon>Clostridia</taxon>
        <taxon>Eubacteriales</taxon>
        <taxon>Clostridiaceae</taxon>
        <taxon>Clostridium</taxon>
    </lineage>
</organism>
<feature type="domain" description="OmpR/PhoB-type" evidence="3">
    <location>
        <begin position="1"/>
        <end position="27"/>
    </location>
</feature>
<protein>
    <submittedName>
        <fullName evidence="4">Helix-turn-helix domain-containing protein</fullName>
    </submittedName>
</protein>
<sequence>MREKIETDPRHPKRLITVWGVGYRYEGME</sequence>
<evidence type="ECO:0000313" key="5">
    <source>
        <dbReference type="Proteomes" id="UP001203972"/>
    </source>
</evidence>
<evidence type="ECO:0000259" key="3">
    <source>
        <dbReference type="PROSITE" id="PS51755"/>
    </source>
</evidence>
<dbReference type="PROSITE" id="PS51755">
    <property type="entry name" value="OMPR_PHOB"/>
    <property type="match status" value="1"/>
</dbReference>
<accession>A0AAP2USN2</accession>
<evidence type="ECO:0000256" key="2">
    <source>
        <dbReference type="PROSITE-ProRule" id="PRU01091"/>
    </source>
</evidence>
<comment type="caution">
    <text evidence="4">The sequence shown here is derived from an EMBL/GenBank/DDBJ whole genome shotgun (WGS) entry which is preliminary data.</text>
</comment>
<proteinExistence type="predicted"/>
<reference evidence="4" key="1">
    <citation type="journal article" date="2022" name="Clin. Infect. Dis.">
        <title>Association between Clostridium innocuum and antibiotic-associated diarrhea in adults and children: A cross-sectional study and comparative genomics analysis.</title>
        <authorList>
            <person name="Cherny K.E."/>
            <person name="Muscat E.B."/>
            <person name="Balaji A."/>
            <person name="Mukherjee J."/>
            <person name="Ozer E.A."/>
            <person name="Angarone M.P."/>
            <person name="Hauser A.R."/>
            <person name="Sichel J.S."/>
            <person name="Amponsah E."/>
            <person name="Kociolek L.K."/>
        </authorList>
    </citation>
    <scope>NUCLEOTIDE SEQUENCE</scope>
    <source>
        <strain evidence="4">NU1-AC-029v</strain>
    </source>
</reference>
<evidence type="ECO:0000313" key="4">
    <source>
        <dbReference type="EMBL" id="MCR0235102.1"/>
    </source>
</evidence>
<feature type="DNA-binding region" description="OmpR/PhoB-type" evidence="2">
    <location>
        <begin position="1"/>
        <end position="27"/>
    </location>
</feature>
<dbReference type="GO" id="GO:0003677">
    <property type="term" value="F:DNA binding"/>
    <property type="evidence" value="ECO:0007669"/>
    <property type="project" value="UniProtKB-UniRule"/>
</dbReference>
<dbReference type="Proteomes" id="UP001203972">
    <property type="component" value="Unassembled WGS sequence"/>
</dbReference>
<dbReference type="Gene3D" id="1.10.10.10">
    <property type="entry name" value="Winged helix-like DNA-binding domain superfamily/Winged helix DNA-binding domain"/>
    <property type="match status" value="1"/>
</dbReference>
<keyword evidence="1 2" id="KW-0238">DNA-binding</keyword>
<dbReference type="GO" id="GO:0000160">
    <property type="term" value="P:phosphorelay signal transduction system"/>
    <property type="evidence" value="ECO:0007669"/>
    <property type="project" value="InterPro"/>
</dbReference>
<dbReference type="GO" id="GO:0006355">
    <property type="term" value="P:regulation of DNA-templated transcription"/>
    <property type="evidence" value="ECO:0007669"/>
    <property type="project" value="InterPro"/>
</dbReference>
<evidence type="ECO:0000256" key="1">
    <source>
        <dbReference type="ARBA" id="ARBA00023125"/>
    </source>
</evidence>
<dbReference type="AlphaFoldDB" id="A0AAP2USN2"/>
<name>A0AAP2USN2_CLOIN</name>
<dbReference type="InterPro" id="IPR036388">
    <property type="entry name" value="WH-like_DNA-bd_sf"/>
</dbReference>
<gene>
    <name evidence="4" type="ORF">MKC95_20255</name>
</gene>
<dbReference type="EMBL" id="JAKTMA010000050">
    <property type="protein sequence ID" value="MCR0235102.1"/>
    <property type="molecule type" value="Genomic_DNA"/>
</dbReference>
<dbReference type="InterPro" id="IPR016032">
    <property type="entry name" value="Sig_transdc_resp-reg_C-effctor"/>
</dbReference>
<dbReference type="SUPFAM" id="SSF46894">
    <property type="entry name" value="C-terminal effector domain of the bipartite response regulators"/>
    <property type="match status" value="1"/>
</dbReference>
<dbReference type="InterPro" id="IPR001867">
    <property type="entry name" value="OmpR/PhoB-type_DNA-bd"/>
</dbReference>